<evidence type="ECO:0000313" key="5">
    <source>
        <dbReference type="Proteomes" id="UP001292094"/>
    </source>
</evidence>
<sequence length="244" mass="27755">MALIEKRKCVHLSIDDKLVLIKKLEAGVSVSRVCEIYGVKKQTVSDIRKAKDKLRKYAVKFNVDSTKDKKGVIHARRHMRQPQSKELEEAVYKWYKQQCSVKVNVRGVELMAGEGSSSDKVEEVAIKPKLSRVRESLDVLINYVDLCDSSNIQGYYEHLRTLRELVIREQYQRVKQSKLDTFFKRKTPEAPHSEPQTPEPPHSEPPHSEPQPSEPQPSTSKGSSVATTSALDFIGFESEDSDSE</sequence>
<reference evidence="4" key="1">
    <citation type="submission" date="2023-11" db="EMBL/GenBank/DDBJ databases">
        <title>Genome assemblies of two species of porcelain crab, Petrolisthes cinctipes and Petrolisthes manimaculis (Anomura: Porcellanidae).</title>
        <authorList>
            <person name="Angst P."/>
        </authorList>
    </citation>
    <scope>NUCLEOTIDE SEQUENCE</scope>
    <source>
        <strain evidence="4">PB745_02</strain>
        <tissue evidence="4">Gill</tissue>
    </source>
</reference>
<evidence type="ECO:0000256" key="2">
    <source>
        <dbReference type="SAM" id="MobiDB-lite"/>
    </source>
</evidence>
<comment type="caution">
    <text evidence="4">The sequence shown here is derived from an EMBL/GenBank/DDBJ whole genome shotgun (WGS) entry which is preliminary data.</text>
</comment>
<dbReference type="Pfam" id="PF04218">
    <property type="entry name" value="CENP-B_N"/>
    <property type="match status" value="1"/>
</dbReference>
<dbReference type="GO" id="GO:0005634">
    <property type="term" value="C:nucleus"/>
    <property type="evidence" value="ECO:0007669"/>
    <property type="project" value="UniProtKB-SubCell"/>
</dbReference>
<dbReference type="InterPro" id="IPR007889">
    <property type="entry name" value="HTH_Psq"/>
</dbReference>
<dbReference type="Gene3D" id="1.10.10.60">
    <property type="entry name" value="Homeodomain-like"/>
    <property type="match status" value="1"/>
</dbReference>
<dbReference type="EMBL" id="JAWZYT010000086">
    <property type="protein sequence ID" value="KAK4328333.1"/>
    <property type="molecule type" value="Genomic_DNA"/>
</dbReference>
<feature type="compositionally biased region" description="Polar residues" evidence="2">
    <location>
        <begin position="221"/>
        <end position="230"/>
    </location>
</feature>
<dbReference type="AlphaFoldDB" id="A0AAE1QMJ6"/>
<organism evidence="4 5">
    <name type="scientific">Petrolisthes manimaculis</name>
    <dbReference type="NCBI Taxonomy" id="1843537"/>
    <lineage>
        <taxon>Eukaryota</taxon>
        <taxon>Metazoa</taxon>
        <taxon>Ecdysozoa</taxon>
        <taxon>Arthropoda</taxon>
        <taxon>Crustacea</taxon>
        <taxon>Multicrustacea</taxon>
        <taxon>Malacostraca</taxon>
        <taxon>Eumalacostraca</taxon>
        <taxon>Eucarida</taxon>
        <taxon>Decapoda</taxon>
        <taxon>Pleocyemata</taxon>
        <taxon>Anomura</taxon>
        <taxon>Galatheoidea</taxon>
        <taxon>Porcellanidae</taxon>
        <taxon>Petrolisthes</taxon>
    </lineage>
</organism>
<evidence type="ECO:0000259" key="3">
    <source>
        <dbReference type="Pfam" id="PF04218"/>
    </source>
</evidence>
<dbReference type="InterPro" id="IPR009057">
    <property type="entry name" value="Homeodomain-like_sf"/>
</dbReference>
<feature type="region of interest" description="Disordered" evidence="2">
    <location>
        <begin position="178"/>
        <end position="244"/>
    </location>
</feature>
<name>A0AAE1QMJ6_9EUCA</name>
<dbReference type="SUPFAM" id="SSF46689">
    <property type="entry name" value="Homeodomain-like"/>
    <property type="match status" value="1"/>
</dbReference>
<keyword evidence="5" id="KW-1185">Reference proteome</keyword>
<evidence type="ECO:0000256" key="1">
    <source>
        <dbReference type="ARBA" id="ARBA00004123"/>
    </source>
</evidence>
<proteinExistence type="predicted"/>
<gene>
    <name evidence="4" type="ORF">Pmani_001254</name>
</gene>
<feature type="domain" description="HTH psq-type" evidence="3">
    <location>
        <begin position="6"/>
        <end position="56"/>
    </location>
</feature>
<comment type="subcellular location">
    <subcellularLocation>
        <location evidence="1">Nucleus</location>
    </subcellularLocation>
</comment>
<dbReference type="Proteomes" id="UP001292094">
    <property type="component" value="Unassembled WGS sequence"/>
</dbReference>
<protein>
    <recommendedName>
        <fullName evidence="3">HTH psq-type domain-containing protein</fullName>
    </recommendedName>
</protein>
<feature type="compositionally biased region" description="Basic and acidic residues" evidence="2">
    <location>
        <begin position="178"/>
        <end position="192"/>
    </location>
</feature>
<dbReference type="GO" id="GO:0003677">
    <property type="term" value="F:DNA binding"/>
    <property type="evidence" value="ECO:0007669"/>
    <property type="project" value="InterPro"/>
</dbReference>
<evidence type="ECO:0000313" key="4">
    <source>
        <dbReference type="EMBL" id="KAK4328333.1"/>
    </source>
</evidence>
<accession>A0AAE1QMJ6</accession>